<dbReference type="InterPro" id="IPR036086">
    <property type="entry name" value="ParB/Sulfiredoxin_sf"/>
</dbReference>
<dbReference type="RefSeq" id="YP_009148428.1">
    <property type="nucleotide sequence ID" value="NC_027348.2"/>
</dbReference>
<protein>
    <submittedName>
        <fullName evidence="1">Putative transcriptional regulator</fullName>
    </submittedName>
</protein>
<proteinExistence type="predicted"/>
<keyword evidence="2" id="KW-1185">Reference proteome</keyword>
<dbReference type="KEGG" id="vg:24638750"/>
<accession>A0A097PAN8</accession>
<organism evidence="1 2">
    <name type="scientific">Delftia phage RG-2014</name>
    <dbReference type="NCBI Taxonomy" id="1563661"/>
    <lineage>
        <taxon>Viruses</taxon>
        <taxon>Duplodnaviria</taxon>
        <taxon>Heunggongvirae</taxon>
        <taxon>Uroviricota</taxon>
        <taxon>Caudoviricetes</taxon>
        <taxon>Schitoviridae</taxon>
        <taxon>Dendoorenvirus</taxon>
        <taxon>Dendoorenvirus RG2014</taxon>
    </lineage>
</organism>
<sequence>MSDTFNTELVAGSIKRHLNSSNGVSSGDLFKIPRDKIHVLPGYNVREQRSPSYRQRIREIADSMVRNGWLVTEPISGFVAREGEEDIFYLVKGHTRLEAYDLAVSEGAKLGTIPAIPQPRGTDMRALNNDLVISNSGARLALIEVGTVCQRKLRNEGLTEAEVAADLGLTVKQVEDAVALRTSPKGVQELVILEKVSATTALAALRKHGSGALAVLQAGIAKAESQGKEKATPKHFAPPSWNRKVVEKSMTAFRDLQRQRGLEPIPEDPTEALQFLMKKAYPDLVDLQ</sequence>
<gene>
    <name evidence="1" type="ORF">RG2014_065</name>
</gene>
<reference evidence="2" key="1">
    <citation type="submission" date="2014-10" db="EMBL/GenBank/DDBJ databases">
        <title>Draft genome sequence of lytic bacteriophage specific to a multidrug resistant bacterium Delftia tsuruhatensis ARB-1.</title>
        <authorList>
            <person name="Bhattacharjee A.S."/>
            <person name="Motlagh A.M."/>
            <person name="Goel R."/>
        </authorList>
    </citation>
    <scope>NUCLEOTIDE SEQUENCE [LARGE SCALE GENOMIC DNA]</scope>
</reference>
<evidence type="ECO:0000313" key="1">
    <source>
        <dbReference type="EMBL" id="AIU44319.1"/>
    </source>
</evidence>
<evidence type="ECO:0000313" key="2">
    <source>
        <dbReference type="Proteomes" id="UP000030040"/>
    </source>
</evidence>
<dbReference type="GeneID" id="24638750"/>
<dbReference type="Proteomes" id="UP000030040">
    <property type="component" value="Segment"/>
</dbReference>
<dbReference type="Gene3D" id="1.10.10.2830">
    <property type="match status" value="1"/>
</dbReference>
<dbReference type="SUPFAM" id="SSF109709">
    <property type="entry name" value="KorB DNA-binding domain-like"/>
    <property type="match status" value="1"/>
</dbReference>
<dbReference type="SUPFAM" id="SSF110849">
    <property type="entry name" value="ParB/Sulfiredoxin"/>
    <property type="match status" value="1"/>
</dbReference>
<name>A0A097PAN8_9CAUD</name>
<dbReference type="EMBL" id="KM879221">
    <property type="protein sequence ID" value="AIU44319.1"/>
    <property type="molecule type" value="Genomic_DNA"/>
</dbReference>